<dbReference type="Pfam" id="PF09066">
    <property type="entry name" value="B2-adapt-app_C"/>
    <property type="match status" value="1"/>
</dbReference>
<reference evidence="3" key="1">
    <citation type="submission" date="2023-10" db="EMBL/GenBank/DDBJ databases">
        <authorList>
            <person name="Chen Y."/>
            <person name="Shah S."/>
            <person name="Dougan E. K."/>
            <person name="Thang M."/>
            <person name="Chan C."/>
        </authorList>
    </citation>
    <scope>NUCLEOTIDE SEQUENCE [LARGE SCALE GENOMIC DNA]</scope>
</reference>
<gene>
    <name evidence="3" type="ORF">PCOR1329_LOCUS38808</name>
</gene>
<feature type="domain" description="Beta-adaptin appendage C-terminal subdomain" evidence="2">
    <location>
        <begin position="151"/>
        <end position="263"/>
    </location>
</feature>
<protein>
    <recommendedName>
        <fullName evidence="2">Beta-adaptin appendage C-terminal subdomain domain-containing protein</fullName>
    </recommendedName>
</protein>
<dbReference type="InterPro" id="IPR015151">
    <property type="entry name" value="B-adaptin_app_sub_C"/>
</dbReference>
<evidence type="ECO:0000313" key="3">
    <source>
        <dbReference type="EMBL" id="CAK0844808.1"/>
    </source>
</evidence>
<dbReference type="SMART" id="SM01020">
    <property type="entry name" value="B2-adapt-app_C"/>
    <property type="match status" value="1"/>
</dbReference>
<dbReference type="InterPro" id="IPR013037">
    <property type="entry name" value="Clathrin_b-adaptin_app_Ig-like"/>
</dbReference>
<feature type="compositionally biased region" description="Basic residues" evidence="1">
    <location>
        <begin position="1"/>
        <end position="17"/>
    </location>
</feature>
<proteinExistence type="predicted"/>
<dbReference type="Proteomes" id="UP001189429">
    <property type="component" value="Unassembled WGS sequence"/>
</dbReference>
<dbReference type="Gene3D" id="2.60.40.1150">
    <property type="match status" value="1"/>
</dbReference>
<evidence type="ECO:0000256" key="1">
    <source>
        <dbReference type="SAM" id="MobiDB-lite"/>
    </source>
</evidence>
<evidence type="ECO:0000259" key="2">
    <source>
        <dbReference type="SMART" id="SM01020"/>
    </source>
</evidence>
<name>A0ABN9TG42_9DINO</name>
<dbReference type="InterPro" id="IPR013041">
    <property type="entry name" value="Clathrin_app_Ig-like_sf"/>
</dbReference>
<dbReference type="EMBL" id="CAUYUJ010014694">
    <property type="protein sequence ID" value="CAK0844808.1"/>
    <property type="molecule type" value="Genomic_DNA"/>
</dbReference>
<accession>A0ABN9TG42</accession>
<dbReference type="SUPFAM" id="SSF49348">
    <property type="entry name" value="Clathrin adaptor appendage domain"/>
    <property type="match status" value="1"/>
</dbReference>
<dbReference type="InterPro" id="IPR009028">
    <property type="entry name" value="Coatomer/calthrin_app_sub_C"/>
</dbReference>
<feature type="region of interest" description="Disordered" evidence="1">
    <location>
        <begin position="1"/>
        <end position="33"/>
    </location>
</feature>
<dbReference type="SUPFAM" id="SSF55711">
    <property type="entry name" value="Subdomain of clathrin and coatomer appendage domain"/>
    <property type="match status" value="1"/>
</dbReference>
<organism evidence="3 4">
    <name type="scientific">Prorocentrum cordatum</name>
    <dbReference type="NCBI Taxonomy" id="2364126"/>
    <lineage>
        <taxon>Eukaryota</taxon>
        <taxon>Sar</taxon>
        <taxon>Alveolata</taxon>
        <taxon>Dinophyceae</taxon>
        <taxon>Prorocentrales</taxon>
        <taxon>Prorocentraceae</taxon>
        <taxon>Prorocentrum</taxon>
    </lineage>
</organism>
<comment type="caution">
    <text evidence="3">The sequence shown here is derived from an EMBL/GenBank/DDBJ whole genome shotgun (WGS) entry which is preliminary data.</text>
</comment>
<dbReference type="Gene3D" id="3.30.310.10">
    <property type="entry name" value="TATA-Binding Protein"/>
    <property type="match status" value="1"/>
</dbReference>
<feature type="non-terminal residue" evidence="3">
    <location>
        <position position="1"/>
    </location>
</feature>
<dbReference type="InterPro" id="IPR012295">
    <property type="entry name" value="TBP_dom_sf"/>
</dbReference>
<evidence type="ECO:0000313" key="4">
    <source>
        <dbReference type="Proteomes" id="UP001189429"/>
    </source>
</evidence>
<sequence length="265" mass="29037">RWWRWRWRPPRPARGRRGAGGCRGAGDTEDAGAEPVAAWAGRQERLRRHVRAGEGAGPAPAEDDLLQLVPRSAERLRHPGEQEYLWHRQGRQPPGVPDIAPGTSAEVVLQMAAGQNLSGTAPTNPLFLQVAIKNSLDIFYFNVPFDLSVALVESGAIGRDQFTGIWQRVGEAGQHTTTINVDRPINAETARSRLTPGNVHYVAQRQVDEQTVRMYLSAATTNNCAILAEVEVRSSATSVQIVTRTETPVLVPLFEAAVSKRLSGR</sequence>
<keyword evidence="4" id="KW-1185">Reference proteome</keyword>